<gene>
    <name evidence="1" type="ORF">BXY57_2353</name>
</gene>
<dbReference type="Proteomes" id="UP000230000">
    <property type="component" value="Unassembled WGS sequence"/>
</dbReference>
<dbReference type="InterPro" id="IPR058512">
    <property type="entry name" value="DUF8199"/>
</dbReference>
<dbReference type="OrthoDB" id="676308at2"/>
<sequence>MRRKIAISLLWIYLTSISGIGVSVHFCCGQLDTVKLGVGMKNIHHDYLQLGEPCCRDFATSVQIHDVHQLSSFVFGQIEAFLPQHPLLLASRDADFSLPKRKVSDYFLPHTPPLFVLHQVWLI</sequence>
<dbReference type="EMBL" id="PGFG01000001">
    <property type="protein sequence ID" value="PJJ76721.1"/>
    <property type="molecule type" value="Genomic_DNA"/>
</dbReference>
<evidence type="ECO:0000313" key="1">
    <source>
        <dbReference type="EMBL" id="PJJ76721.1"/>
    </source>
</evidence>
<evidence type="ECO:0000313" key="2">
    <source>
        <dbReference type="Proteomes" id="UP000230000"/>
    </source>
</evidence>
<dbReference type="Pfam" id="PF26622">
    <property type="entry name" value="DUF8199"/>
    <property type="match status" value="1"/>
</dbReference>
<comment type="caution">
    <text evidence="1">The sequence shown here is derived from an EMBL/GenBank/DDBJ whole genome shotgun (WGS) entry which is preliminary data.</text>
</comment>
<organism evidence="1 2">
    <name type="scientific">Thermoflavifilum aggregans</name>
    <dbReference type="NCBI Taxonomy" id="454188"/>
    <lineage>
        <taxon>Bacteria</taxon>
        <taxon>Pseudomonadati</taxon>
        <taxon>Bacteroidota</taxon>
        <taxon>Chitinophagia</taxon>
        <taxon>Chitinophagales</taxon>
        <taxon>Chitinophagaceae</taxon>
        <taxon>Thermoflavifilum</taxon>
    </lineage>
</organism>
<accession>A0A2M9CXS4</accession>
<name>A0A2M9CXS4_9BACT</name>
<protein>
    <submittedName>
        <fullName evidence="1">Uncharacterized protein</fullName>
    </submittedName>
</protein>
<dbReference type="RefSeq" id="WP_157853914.1">
    <property type="nucleotide sequence ID" value="NZ_PGFG01000001.1"/>
</dbReference>
<dbReference type="AlphaFoldDB" id="A0A2M9CXS4"/>
<keyword evidence="2" id="KW-1185">Reference proteome</keyword>
<proteinExistence type="predicted"/>
<reference evidence="1 2" key="1">
    <citation type="submission" date="2017-11" db="EMBL/GenBank/DDBJ databases">
        <title>Genomic Encyclopedia of Archaeal and Bacterial Type Strains, Phase II (KMG-II): From Individual Species to Whole Genera.</title>
        <authorList>
            <person name="Goeker M."/>
        </authorList>
    </citation>
    <scope>NUCLEOTIDE SEQUENCE [LARGE SCALE GENOMIC DNA]</scope>
    <source>
        <strain evidence="1 2">DSM 27268</strain>
    </source>
</reference>